<comment type="subcellular location">
    <subcellularLocation>
        <location evidence="1">Nucleus</location>
    </subcellularLocation>
</comment>
<reference evidence="6" key="2">
    <citation type="submission" date="2023-06" db="EMBL/GenBank/DDBJ databases">
        <authorList>
            <person name="Ma L."/>
            <person name="Liu K.-W."/>
            <person name="Li Z."/>
            <person name="Hsiao Y.-Y."/>
            <person name="Qi Y."/>
            <person name="Fu T."/>
            <person name="Tang G."/>
            <person name="Zhang D."/>
            <person name="Sun W.-H."/>
            <person name="Liu D.-K."/>
            <person name="Li Y."/>
            <person name="Chen G.-Z."/>
            <person name="Liu X.-D."/>
            <person name="Liao X.-Y."/>
            <person name="Jiang Y.-T."/>
            <person name="Yu X."/>
            <person name="Hao Y."/>
            <person name="Huang J."/>
            <person name="Zhao X.-W."/>
            <person name="Ke S."/>
            <person name="Chen Y.-Y."/>
            <person name="Wu W.-L."/>
            <person name="Hsu J.-L."/>
            <person name="Lin Y.-F."/>
            <person name="Huang M.-D."/>
            <person name="Li C.-Y."/>
            <person name="Huang L."/>
            <person name="Wang Z.-W."/>
            <person name="Zhao X."/>
            <person name="Zhong W.-Y."/>
            <person name="Peng D.-H."/>
            <person name="Ahmad S."/>
            <person name="Lan S."/>
            <person name="Zhang J.-S."/>
            <person name="Tsai W.-C."/>
            <person name="Van De Peer Y."/>
            <person name="Liu Z.-J."/>
        </authorList>
    </citation>
    <scope>NUCLEOTIDE SEQUENCE</scope>
    <source>
        <strain evidence="6">SCP</strain>
        <tissue evidence="6">Leaves</tissue>
    </source>
</reference>
<dbReference type="EMBL" id="JAUJYN010000006">
    <property type="protein sequence ID" value="KAK1269377.1"/>
    <property type="molecule type" value="Genomic_DNA"/>
</dbReference>
<dbReference type="PANTHER" id="PTHR31301:SF83">
    <property type="entry name" value="PROTEIN ASYMMETRIC LEAVES 2"/>
    <property type="match status" value="1"/>
</dbReference>
<sequence>MAYLSVQRPCAACNFLSSECTNDCVFAPHFPPDQPEKFAYIYNAFDVNNICKLLNGIDISRRNEAVDTLIFEARAHILDPVRGLVAIVDALKETIQHLKNQISLSQISLSKSPNNPVQSSPLAQSRL</sequence>
<accession>A0AAV9B028</accession>
<evidence type="ECO:0000259" key="5">
    <source>
        <dbReference type="PROSITE" id="PS50891"/>
    </source>
</evidence>
<evidence type="ECO:0000256" key="4">
    <source>
        <dbReference type="ARBA" id="ARBA00023242"/>
    </source>
</evidence>
<reference evidence="6" key="1">
    <citation type="journal article" date="2023" name="Nat. Commun.">
        <title>Diploid and tetraploid genomes of Acorus and the evolution of monocots.</title>
        <authorList>
            <person name="Ma L."/>
            <person name="Liu K.W."/>
            <person name="Li Z."/>
            <person name="Hsiao Y.Y."/>
            <person name="Qi Y."/>
            <person name="Fu T."/>
            <person name="Tang G.D."/>
            <person name="Zhang D."/>
            <person name="Sun W.H."/>
            <person name="Liu D.K."/>
            <person name="Li Y."/>
            <person name="Chen G.Z."/>
            <person name="Liu X.D."/>
            <person name="Liao X.Y."/>
            <person name="Jiang Y.T."/>
            <person name="Yu X."/>
            <person name="Hao Y."/>
            <person name="Huang J."/>
            <person name="Zhao X.W."/>
            <person name="Ke S."/>
            <person name="Chen Y.Y."/>
            <person name="Wu W.L."/>
            <person name="Hsu J.L."/>
            <person name="Lin Y.F."/>
            <person name="Huang M.D."/>
            <person name="Li C.Y."/>
            <person name="Huang L."/>
            <person name="Wang Z.W."/>
            <person name="Zhao X."/>
            <person name="Zhong W.Y."/>
            <person name="Peng D.H."/>
            <person name="Ahmad S."/>
            <person name="Lan S."/>
            <person name="Zhang J.S."/>
            <person name="Tsai W.C."/>
            <person name="Van de Peer Y."/>
            <person name="Liu Z.J."/>
        </authorList>
    </citation>
    <scope>NUCLEOTIDE SEQUENCE</scope>
    <source>
        <strain evidence="6">SCP</strain>
    </source>
</reference>
<evidence type="ECO:0000313" key="6">
    <source>
        <dbReference type="EMBL" id="KAK1269377.1"/>
    </source>
</evidence>
<evidence type="ECO:0000256" key="3">
    <source>
        <dbReference type="ARBA" id="ARBA00022473"/>
    </source>
</evidence>
<evidence type="ECO:0000256" key="2">
    <source>
        <dbReference type="ARBA" id="ARBA00005474"/>
    </source>
</evidence>
<keyword evidence="7" id="KW-1185">Reference proteome</keyword>
<comment type="similarity">
    <text evidence="2">Belongs to the LOB domain-containing protein family.</text>
</comment>
<dbReference type="Pfam" id="PF03195">
    <property type="entry name" value="LOB"/>
    <property type="match status" value="1"/>
</dbReference>
<organism evidence="6 7">
    <name type="scientific">Acorus gramineus</name>
    <name type="common">Dwarf sweet flag</name>
    <dbReference type="NCBI Taxonomy" id="55184"/>
    <lineage>
        <taxon>Eukaryota</taxon>
        <taxon>Viridiplantae</taxon>
        <taxon>Streptophyta</taxon>
        <taxon>Embryophyta</taxon>
        <taxon>Tracheophyta</taxon>
        <taxon>Spermatophyta</taxon>
        <taxon>Magnoliopsida</taxon>
        <taxon>Liliopsida</taxon>
        <taxon>Acoraceae</taxon>
        <taxon>Acorus</taxon>
    </lineage>
</organism>
<evidence type="ECO:0000256" key="1">
    <source>
        <dbReference type="ARBA" id="ARBA00004123"/>
    </source>
</evidence>
<dbReference type="PROSITE" id="PS50891">
    <property type="entry name" value="LOB"/>
    <property type="match status" value="1"/>
</dbReference>
<keyword evidence="3" id="KW-0217">Developmental protein</keyword>
<evidence type="ECO:0000313" key="7">
    <source>
        <dbReference type="Proteomes" id="UP001179952"/>
    </source>
</evidence>
<feature type="domain" description="LOB" evidence="5">
    <location>
        <begin position="8"/>
        <end position="109"/>
    </location>
</feature>
<dbReference type="PANTHER" id="PTHR31301">
    <property type="entry name" value="LOB DOMAIN-CONTAINING PROTEIN 4-RELATED"/>
    <property type="match status" value="1"/>
</dbReference>
<proteinExistence type="inferred from homology"/>
<gene>
    <name evidence="6" type="ORF">QJS04_geneDACA006522</name>
</gene>
<dbReference type="AlphaFoldDB" id="A0AAV9B028"/>
<name>A0AAV9B028_ACOGR</name>
<keyword evidence="4" id="KW-0539">Nucleus</keyword>
<protein>
    <submittedName>
        <fullName evidence="6">LOB domain-containing protein 6</fullName>
    </submittedName>
</protein>
<comment type="caution">
    <text evidence="6">The sequence shown here is derived from an EMBL/GenBank/DDBJ whole genome shotgun (WGS) entry which is preliminary data.</text>
</comment>
<dbReference type="GO" id="GO:0005634">
    <property type="term" value="C:nucleus"/>
    <property type="evidence" value="ECO:0007669"/>
    <property type="project" value="UniProtKB-SubCell"/>
</dbReference>
<dbReference type="InterPro" id="IPR004883">
    <property type="entry name" value="LOB"/>
</dbReference>
<dbReference type="Proteomes" id="UP001179952">
    <property type="component" value="Unassembled WGS sequence"/>
</dbReference>